<feature type="domain" description="RNA polymerase sigma factor 70 region 4 type 2" evidence="7">
    <location>
        <begin position="135"/>
        <end position="187"/>
    </location>
</feature>
<dbReference type="GO" id="GO:0016987">
    <property type="term" value="F:sigma factor activity"/>
    <property type="evidence" value="ECO:0007669"/>
    <property type="project" value="UniProtKB-KW"/>
</dbReference>
<name>A0A090ZH83_PAEMA</name>
<dbReference type="Proteomes" id="UP000029278">
    <property type="component" value="Unassembled WGS sequence"/>
</dbReference>
<dbReference type="PATRIC" id="fig|44252.3.peg.1114"/>
<evidence type="ECO:0000259" key="7">
    <source>
        <dbReference type="Pfam" id="PF08281"/>
    </source>
</evidence>
<organism evidence="8 9">
    <name type="scientific">Paenibacillus macerans</name>
    <name type="common">Bacillus macerans</name>
    <dbReference type="NCBI Taxonomy" id="44252"/>
    <lineage>
        <taxon>Bacteria</taxon>
        <taxon>Bacillati</taxon>
        <taxon>Bacillota</taxon>
        <taxon>Bacilli</taxon>
        <taxon>Bacillales</taxon>
        <taxon>Paenibacillaceae</taxon>
        <taxon>Paenibacillus</taxon>
    </lineage>
</organism>
<keyword evidence="3" id="KW-0731">Sigma factor</keyword>
<dbReference type="STRING" id="44252.DJ90_4012"/>
<keyword evidence="4" id="KW-0238">DNA-binding</keyword>
<reference evidence="8 9" key="1">
    <citation type="submission" date="2014-04" db="EMBL/GenBank/DDBJ databases">
        <authorList>
            <person name="Bishop-Lilly K.A."/>
            <person name="Broomall S.M."/>
            <person name="Chain P.S."/>
            <person name="Chertkov O."/>
            <person name="Coyne S.R."/>
            <person name="Daligault H.E."/>
            <person name="Davenport K.W."/>
            <person name="Erkkila T."/>
            <person name="Frey K.G."/>
            <person name="Gibbons H.S."/>
            <person name="Gu W."/>
            <person name="Jaissle J."/>
            <person name="Johnson S.L."/>
            <person name="Koroleva G.I."/>
            <person name="Ladner J.T."/>
            <person name="Lo C.-C."/>
            <person name="Minogue T.D."/>
            <person name="Munk C."/>
            <person name="Palacios G.F."/>
            <person name="Redden C.L."/>
            <person name="Rosenzweig C.N."/>
            <person name="Scholz M.B."/>
            <person name="Teshima H."/>
            <person name="Xu Y."/>
        </authorList>
    </citation>
    <scope>NUCLEOTIDE SEQUENCE [LARGE SCALE GENOMIC DNA]</scope>
    <source>
        <strain evidence="8 9">8244</strain>
    </source>
</reference>
<dbReference type="PANTHER" id="PTHR43133">
    <property type="entry name" value="RNA POLYMERASE ECF-TYPE SIGMA FACTO"/>
    <property type="match status" value="1"/>
</dbReference>
<evidence type="ECO:0000256" key="2">
    <source>
        <dbReference type="ARBA" id="ARBA00023015"/>
    </source>
</evidence>
<dbReference type="InterPro" id="IPR007627">
    <property type="entry name" value="RNA_pol_sigma70_r2"/>
</dbReference>
<dbReference type="InterPro" id="IPR039425">
    <property type="entry name" value="RNA_pol_sigma-70-like"/>
</dbReference>
<keyword evidence="2" id="KW-0805">Transcription regulation</keyword>
<dbReference type="PANTHER" id="PTHR43133:SF8">
    <property type="entry name" value="RNA POLYMERASE SIGMA FACTOR HI_1459-RELATED"/>
    <property type="match status" value="1"/>
</dbReference>
<keyword evidence="5" id="KW-0804">Transcription</keyword>
<dbReference type="InterPro" id="IPR013324">
    <property type="entry name" value="RNA_pol_sigma_r3/r4-like"/>
</dbReference>
<dbReference type="EMBL" id="JMQA01000017">
    <property type="protein sequence ID" value="KFN10689.1"/>
    <property type="molecule type" value="Genomic_DNA"/>
</dbReference>
<dbReference type="InterPro" id="IPR013249">
    <property type="entry name" value="RNA_pol_sigma70_r4_t2"/>
</dbReference>
<dbReference type="NCBIfam" id="TIGR02937">
    <property type="entry name" value="sigma70-ECF"/>
    <property type="match status" value="1"/>
</dbReference>
<dbReference type="Gene3D" id="1.10.1740.10">
    <property type="match status" value="1"/>
</dbReference>
<dbReference type="OrthoDB" id="2732687at2"/>
<evidence type="ECO:0000259" key="6">
    <source>
        <dbReference type="Pfam" id="PF04542"/>
    </source>
</evidence>
<dbReference type="GO" id="GO:0006352">
    <property type="term" value="P:DNA-templated transcription initiation"/>
    <property type="evidence" value="ECO:0007669"/>
    <property type="project" value="InterPro"/>
</dbReference>
<proteinExistence type="inferred from homology"/>
<dbReference type="InterPro" id="IPR014284">
    <property type="entry name" value="RNA_pol_sigma-70_dom"/>
</dbReference>
<dbReference type="SUPFAM" id="SSF88659">
    <property type="entry name" value="Sigma3 and sigma4 domains of RNA polymerase sigma factors"/>
    <property type="match status" value="1"/>
</dbReference>
<dbReference type="InterPro" id="IPR036388">
    <property type="entry name" value="WH-like_DNA-bd_sf"/>
</dbReference>
<keyword evidence="9" id="KW-1185">Reference proteome</keyword>
<comment type="similarity">
    <text evidence="1">Belongs to the sigma-70 factor family. ECF subfamily.</text>
</comment>
<dbReference type="InterPro" id="IPR013325">
    <property type="entry name" value="RNA_pol_sigma_r2"/>
</dbReference>
<evidence type="ECO:0000256" key="3">
    <source>
        <dbReference type="ARBA" id="ARBA00023082"/>
    </source>
</evidence>
<protein>
    <submittedName>
        <fullName evidence="8">RNA polymerase sigma factor, sigma-70 family protein</fullName>
    </submittedName>
</protein>
<gene>
    <name evidence="8" type="ORF">DJ90_4012</name>
</gene>
<evidence type="ECO:0000313" key="8">
    <source>
        <dbReference type="EMBL" id="KFN10689.1"/>
    </source>
</evidence>
<dbReference type="Pfam" id="PF08281">
    <property type="entry name" value="Sigma70_r4_2"/>
    <property type="match status" value="1"/>
</dbReference>
<dbReference type="AlphaFoldDB" id="A0A090ZH83"/>
<evidence type="ECO:0000313" key="9">
    <source>
        <dbReference type="Proteomes" id="UP000029278"/>
    </source>
</evidence>
<feature type="domain" description="RNA polymerase sigma-70 region 2" evidence="6">
    <location>
        <begin position="41"/>
        <end position="106"/>
    </location>
</feature>
<evidence type="ECO:0000256" key="5">
    <source>
        <dbReference type="ARBA" id="ARBA00023163"/>
    </source>
</evidence>
<dbReference type="Gene3D" id="1.10.10.10">
    <property type="entry name" value="Winged helix-like DNA-binding domain superfamily/Winged helix DNA-binding domain"/>
    <property type="match status" value="1"/>
</dbReference>
<dbReference type="GO" id="GO:0003677">
    <property type="term" value="F:DNA binding"/>
    <property type="evidence" value="ECO:0007669"/>
    <property type="project" value="UniProtKB-KW"/>
</dbReference>
<comment type="caution">
    <text evidence="8">The sequence shown here is derived from an EMBL/GenBank/DDBJ whole genome shotgun (WGS) entry which is preliminary data.</text>
</comment>
<dbReference type="RefSeq" id="WP_051985423.1">
    <property type="nucleotide sequence ID" value="NZ_BGML01000003.1"/>
</dbReference>
<evidence type="ECO:0000256" key="1">
    <source>
        <dbReference type="ARBA" id="ARBA00010641"/>
    </source>
</evidence>
<sequence>MEVSKTLQEPKPPESLRDPGQIEDIVQRIQQGEREEFALIVQAFQQPIFRYCCRLLGNRQDAEDAVQDVLFKAYQSIGRYKPAASFSSWLYRIACNHCLNLLRRRRLQSRIMRIFKPETAAGSPEQKMEESLYSETLQAALMKLSLEERNMLVLRVFEQLSYQEMSEILQVSPNALNKRMKKTMNKMKACIEHKEEMECNTESVMSTKI</sequence>
<evidence type="ECO:0000256" key="4">
    <source>
        <dbReference type="ARBA" id="ARBA00023125"/>
    </source>
</evidence>
<dbReference type="Pfam" id="PF04542">
    <property type="entry name" value="Sigma70_r2"/>
    <property type="match status" value="1"/>
</dbReference>
<dbReference type="SUPFAM" id="SSF88946">
    <property type="entry name" value="Sigma2 domain of RNA polymerase sigma factors"/>
    <property type="match status" value="1"/>
</dbReference>
<accession>A0A090ZH83</accession>
<dbReference type="HOGENOM" id="CLU_047691_3_4_9"/>